<evidence type="ECO:0000256" key="1">
    <source>
        <dbReference type="ARBA" id="ARBA00023002"/>
    </source>
</evidence>
<dbReference type="Gene3D" id="3.40.830.10">
    <property type="entry name" value="LigB-like"/>
    <property type="match status" value="1"/>
</dbReference>
<dbReference type="AlphaFoldDB" id="A0A1F7W6W1"/>
<proteinExistence type="predicted"/>
<organism evidence="3 4">
    <name type="scientific">Candidatus Uhrbacteria bacterium RIFOXYB2_FULL_57_15</name>
    <dbReference type="NCBI Taxonomy" id="1802422"/>
    <lineage>
        <taxon>Bacteria</taxon>
        <taxon>Candidatus Uhriibacteriota</taxon>
    </lineage>
</organism>
<dbReference type="CDD" id="cd07951">
    <property type="entry name" value="ED_3B_N_AMMECR1"/>
    <property type="match status" value="1"/>
</dbReference>
<dbReference type="Proteomes" id="UP000176501">
    <property type="component" value="Unassembled WGS sequence"/>
</dbReference>
<accession>A0A1F7W6W1</accession>
<keyword evidence="1" id="KW-0560">Oxidoreductase</keyword>
<dbReference type="InterPro" id="IPR004183">
    <property type="entry name" value="Xdiol_dOase_suB"/>
</dbReference>
<dbReference type="PANTHER" id="PTHR30096">
    <property type="entry name" value="4,5-DOPA DIOXYGENASE EXTRADIOL-LIKE PROTEIN"/>
    <property type="match status" value="1"/>
</dbReference>
<feature type="domain" description="Extradiol ring-cleavage dioxygenase class III enzyme subunit B" evidence="2">
    <location>
        <begin position="5"/>
        <end position="257"/>
    </location>
</feature>
<dbReference type="PANTHER" id="PTHR30096:SF0">
    <property type="entry name" value="4,5-DOPA DIOXYGENASE EXTRADIOL-LIKE PROTEIN"/>
    <property type="match status" value="1"/>
</dbReference>
<reference evidence="3 4" key="1">
    <citation type="journal article" date="2016" name="Nat. Commun.">
        <title>Thousands of microbial genomes shed light on interconnected biogeochemical processes in an aquifer system.</title>
        <authorList>
            <person name="Anantharaman K."/>
            <person name="Brown C.T."/>
            <person name="Hug L.A."/>
            <person name="Sharon I."/>
            <person name="Castelle C.J."/>
            <person name="Probst A.J."/>
            <person name="Thomas B.C."/>
            <person name="Singh A."/>
            <person name="Wilkins M.J."/>
            <person name="Karaoz U."/>
            <person name="Brodie E.L."/>
            <person name="Williams K.H."/>
            <person name="Hubbard S.S."/>
            <person name="Banfield J.F."/>
        </authorList>
    </citation>
    <scope>NUCLEOTIDE SEQUENCE [LARGE SCALE GENOMIC DNA]</scope>
</reference>
<dbReference type="GO" id="GO:0016702">
    <property type="term" value="F:oxidoreductase activity, acting on single donors with incorporation of molecular oxygen, incorporation of two atoms of oxygen"/>
    <property type="evidence" value="ECO:0007669"/>
    <property type="project" value="UniProtKB-ARBA"/>
</dbReference>
<evidence type="ECO:0000259" key="2">
    <source>
        <dbReference type="Pfam" id="PF02900"/>
    </source>
</evidence>
<evidence type="ECO:0000313" key="3">
    <source>
        <dbReference type="EMBL" id="OGL98509.1"/>
    </source>
</evidence>
<dbReference type="GO" id="GO:0008198">
    <property type="term" value="F:ferrous iron binding"/>
    <property type="evidence" value="ECO:0007669"/>
    <property type="project" value="InterPro"/>
</dbReference>
<sequence length="263" mass="28750">MIVFAAFTPHSPLLLPPIGKDARERMRQTITAMEGLGDELYASKPDTIVCISAHATQHDAAFSANMHDHYHVDMREFGDLTTTREFSSNPSLLDAIQRSVRHAGIPFTLDSDARLDYGSAVPLVMLASPLASVKIVPLSYSGLGPKEHFAFGRALKDLLVTRNERIAVIASGDLAHCLTSNAPAGFHPEGALFDEVARRSIESGLVSRLLTIDPNIVEKASECAYRPMLVLFGILENTRMEPEMLSYEAPFGVGYLVAQFHLS</sequence>
<name>A0A1F7W6W1_9BACT</name>
<evidence type="ECO:0000313" key="4">
    <source>
        <dbReference type="Proteomes" id="UP000176501"/>
    </source>
</evidence>
<dbReference type="Pfam" id="PF02900">
    <property type="entry name" value="LigB"/>
    <property type="match status" value="1"/>
</dbReference>
<protein>
    <recommendedName>
        <fullName evidence="2">Extradiol ring-cleavage dioxygenase class III enzyme subunit B domain-containing protein</fullName>
    </recommendedName>
</protein>
<gene>
    <name evidence="3" type="ORF">A2304_02350</name>
</gene>
<comment type="caution">
    <text evidence="3">The sequence shown here is derived from an EMBL/GenBank/DDBJ whole genome shotgun (WGS) entry which is preliminary data.</text>
</comment>
<dbReference type="SUPFAM" id="SSF53213">
    <property type="entry name" value="LigB-like"/>
    <property type="match status" value="1"/>
</dbReference>
<dbReference type="EMBL" id="MGFE01000020">
    <property type="protein sequence ID" value="OGL98509.1"/>
    <property type="molecule type" value="Genomic_DNA"/>
</dbReference>